<evidence type="ECO:0000256" key="1">
    <source>
        <dbReference type="SAM" id="Phobius"/>
    </source>
</evidence>
<feature type="transmembrane region" description="Helical" evidence="1">
    <location>
        <begin position="21"/>
        <end position="42"/>
    </location>
</feature>
<evidence type="ECO:0000313" key="4">
    <source>
        <dbReference type="Proteomes" id="UP000199053"/>
    </source>
</evidence>
<dbReference type="OrthoDB" id="9176789at2"/>
<reference evidence="4" key="1">
    <citation type="submission" date="2016-10" db="EMBL/GenBank/DDBJ databases">
        <authorList>
            <person name="Varghese N."/>
            <person name="Submissions S."/>
        </authorList>
    </citation>
    <scope>NUCLEOTIDE SEQUENCE [LARGE SCALE GENOMIC DNA]</scope>
    <source>
        <strain evidence="4">DSM 16995</strain>
    </source>
</reference>
<sequence>MANKILNVLNKIKKLFNRKKVALLFALLFIAAGTIYFVSIFLEKQENILINDLEKYQSVVLNSETESLSSQLVKFVVQGRNLAKARIFRLSLEGLASTKEEKVQKAQEDFDNFIKVSGFTAGHLFNLDGKLFATTEGRLEGSEISYQKSIQHVLKNRVPIFSRLRPSYGQLVSELFLPIFPAKALSDSVAPIKVLVLTVPMTEILRSFLATDQRLNYGSTIHIIQEDENKFQEVSFSYPDNLKLQSVGVSLKGVSGIQFGVRSDLYKAKQVYSSAISIPTIHWWVMVETDADQIYAQLNKNKELAETIAMIAFAAIAFLLLTISLLFSRKKYLNRSQELNSELIPTKMRKDMLEKICKTLPIPLCLKDNTTESYVFVNKAFADLTGTNFNNALGSTDQRTFLNSETKTLTHIGQMTNMSENIYTQEMTLDRGSEQTHLQVSGIPYKQKVENDSILRIFRDISEEKVINTQNVEMRQQIIDALVRAVESVPFLDGHTALMRLLSVEIAETLLLSNADCATVEASAILSQVGKSFIPKEIMQKTGKLTPEELLETQRYIEHTCKILEGIEFSLPITQTLWQMQENIDGSGYPNGLKGTEVSLLARILGVTNTFSALVQHRSYRKAKTAQEAVEVLQSMADKKFDGTVIHALNAVINSQRGKKILTENKIEF</sequence>
<dbReference type="AlphaFoldDB" id="A0A1G9L487"/>
<keyword evidence="1" id="KW-1133">Transmembrane helix</keyword>
<proteinExistence type="predicted"/>
<dbReference type="STRING" id="246191.SAMN05660337_3256"/>
<organism evidence="3 4">
    <name type="scientific">Maridesulfovibrio ferrireducens</name>
    <dbReference type="NCBI Taxonomy" id="246191"/>
    <lineage>
        <taxon>Bacteria</taxon>
        <taxon>Pseudomonadati</taxon>
        <taxon>Thermodesulfobacteriota</taxon>
        <taxon>Desulfovibrionia</taxon>
        <taxon>Desulfovibrionales</taxon>
        <taxon>Desulfovibrionaceae</taxon>
        <taxon>Maridesulfovibrio</taxon>
    </lineage>
</organism>
<dbReference type="Proteomes" id="UP000199053">
    <property type="component" value="Unassembled WGS sequence"/>
</dbReference>
<name>A0A1G9L487_9BACT</name>
<accession>A0A1G9L487</accession>
<keyword evidence="1" id="KW-0812">Transmembrane</keyword>
<keyword evidence="1" id="KW-0472">Membrane</keyword>
<dbReference type="InterPro" id="IPR003607">
    <property type="entry name" value="HD/PDEase_dom"/>
</dbReference>
<dbReference type="Pfam" id="PF13487">
    <property type="entry name" value="HD_5"/>
    <property type="match status" value="1"/>
</dbReference>
<dbReference type="RefSeq" id="WP_092163011.1">
    <property type="nucleotide sequence ID" value="NZ_FNGA01000006.1"/>
</dbReference>
<dbReference type="Gene3D" id="1.10.3210.10">
    <property type="entry name" value="Hypothetical protein af1432"/>
    <property type="match status" value="1"/>
</dbReference>
<dbReference type="Gene3D" id="3.30.450.20">
    <property type="entry name" value="PAS domain"/>
    <property type="match status" value="1"/>
</dbReference>
<gene>
    <name evidence="3" type="ORF">SAMN05660337_3256</name>
</gene>
<evidence type="ECO:0000259" key="2">
    <source>
        <dbReference type="PROSITE" id="PS51832"/>
    </source>
</evidence>
<protein>
    <submittedName>
        <fullName evidence="3">HD domain-containing protein</fullName>
    </submittedName>
</protein>
<dbReference type="PANTHER" id="PTHR45228">
    <property type="entry name" value="CYCLIC DI-GMP PHOSPHODIESTERASE TM_0186-RELATED"/>
    <property type="match status" value="1"/>
</dbReference>
<feature type="domain" description="HD-GYP" evidence="2">
    <location>
        <begin position="471"/>
        <end position="665"/>
    </location>
</feature>
<dbReference type="PANTHER" id="PTHR45228:SF1">
    <property type="entry name" value="CYCLIC DI-GMP PHOSPHODIESTERASE TM_0186"/>
    <property type="match status" value="1"/>
</dbReference>
<dbReference type="CDD" id="cd00077">
    <property type="entry name" value="HDc"/>
    <property type="match status" value="1"/>
</dbReference>
<evidence type="ECO:0000313" key="3">
    <source>
        <dbReference type="EMBL" id="SDL56573.1"/>
    </source>
</evidence>
<dbReference type="PROSITE" id="PS51832">
    <property type="entry name" value="HD_GYP"/>
    <property type="match status" value="1"/>
</dbReference>
<feature type="transmembrane region" description="Helical" evidence="1">
    <location>
        <begin position="308"/>
        <end position="327"/>
    </location>
</feature>
<dbReference type="InterPro" id="IPR052020">
    <property type="entry name" value="Cyclic_di-GMP/3'3'-cGAMP_PDE"/>
</dbReference>
<dbReference type="SUPFAM" id="SSF109604">
    <property type="entry name" value="HD-domain/PDEase-like"/>
    <property type="match status" value="1"/>
</dbReference>
<dbReference type="InterPro" id="IPR037522">
    <property type="entry name" value="HD_GYP_dom"/>
</dbReference>
<dbReference type="EMBL" id="FNGA01000006">
    <property type="protein sequence ID" value="SDL56573.1"/>
    <property type="molecule type" value="Genomic_DNA"/>
</dbReference>
<keyword evidence="4" id="KW-1185">Reference proteome</keyword>